<accession>A0A6J2JXC3</accession>
<keyword evidence="2" id="KW-1185">Reference proteome</keyword>
<organism evidence="2 3">
    <name type="scientific">Bombyx mandarina</name>
    <name type="common">Wild silk moth</name>
    <name type="synonym">Wild silkworm</name>
    <dbReference type="NCBI Taxonomy" id="7092"/>
    <lineage>
        <taxon>Eukaryota</taxon>
        <taxon>Metazoa</taxon>
        <taxon>Ecdysozoa</taxon>
        <taxon>Arthropoda</taxon>
        <taxon>Hexapoda</taxon>
        <taxon>Insecta</taxon>
        <taxon>Pterygota</taxon>
        <taxon>Neoptera</taxon>
        <taxon>Endopterygota</taxon>
        <taxon>Lepidoptera</taxon>
        <taxon>Glossata</taxon>
        <taxon>Ditrysia</taxon>
        <taxon>Bombycoidea</taxon>
        <taxon>Bombycidae</taxon>
        <taxon>Bombycinae</taxon>
        <taxon>Bombyx</taxon>
    </lineage>
</organism>
<dbReference type="KEGG" id="bman:114245501"/>
<dbReference type="RefSeq" id="XP_028033487.1">
    <property type="nucleotide sequence ID" value="XM_028177686.1"/>
</dbReference>
<proteinExistence type="predicted"/>
<name>A0A6J2JXC3_BOMMA</name>
<feature type="compositionally biased region" description="Basic and acidic residues" evidence="1">
    <location>
        <begin position="13"/>
        <end position="29"/>
    </location>
</feature>
<dbReference type="Proteomes" id="UP000504629">
    <property type="component" value="Unplaced"/>
</dbReference>
<evidence type="ECO:0000313" key="2">
    <source>
        <dbReference type="Proteomes" id="UP000504629"/>
    </source>
</evidence>
<evidence type="ECO:0000313" key="3">
    <source>
        <dbReference type="RefSeq" id="XP_028033487.1"/>
    </source>
</evidence>
<gene>
    <name evidence="3" type="primary">LOC114245501</name>
</gene>
<dbReference type="GeneID" id="114245501"/>
<reference evidence="3" key="1">
    <citation type="submission" date="2025-08" db="UniProtKB">
        <authorList>
            <consortium name="RefSeq"/>
        </authorList>
    </citation>
    <scope>IDENTIFICATION</scope>
    <source>
        <tissue evidence="3">Silk gland</tissue>
    </source>
</reference>
<feature type="compositionally biased region" description="Basic residues" evidence="1">
    <location>
        <begin position="30"/>
        <end position="39"/>
    </location>
</feature>
<feature type="region of interest" description="Disordered" evidence="1">
    <location>
        <begin position="1"/>
        <end position="45"/>
    </location>
</feature>
<sequence length="144" mass="15536">MPPKLPANSAAHPVRENRADRLDGTEAGRRVRQTTRPRLQHGLPILEPPRSGCTCARARRLVGDCEARAATCLTKIQPAKPEQPPHPWAPGSRLQVGCYVCGDASHVASGCSMRYKKKNDTAPGAVAGPTRDVNVCSRASVCYR</sequence>
<dbReference type="AlphaFoldDB" id="A0A6J2JXC3"/>
<protein>
    <submittedName>
        <fullName evidence="3">Uncharacterized protein LOC114245501</fullName>
    </submittedName>
</protein>
<dbReference type="OrthoDB" id="7513365at2759"/>
<evidence type="ECO:0000256" key="1">
    <source>
        <dbReference type="SAM" id="MobiDB-lite"/>
    </source>
</evidence>